<feature type="non-terminal residue" evidence="10">
    <location>
        <position position="1"/>
    </location>
</feature>
<dbReference type="GO" id="GO:0034703">
    <property type="term" value="C:cation channel complex"/>
    <property type="evidence" value="ECO:0007669"/>
    <property type="project" value="TreeGrafter"/>
</dbReference>
<keyword evidence="5" id="KW-0406">Ion transport</keyword>
<evidence type="ECO:0000256" key="3">
    <source>
        <dbReference type="ARBA" id="ARBA00022692"/>
    </source>
</evidence>
<accession>V8NHM1</accession>
<sequence>DNQVHDDIQHQQRELSLQPSPNLVRDTRINVMDILQPMMPSYKKCGGLVLQEATKKLQPFCTEKHPQQDKILQTLFQLSLFPNHFNTKKQWMRDGSAEYIEIGEKRQDERQMDTPPPLPPKTKENWVAGTGCEISPSLIAYKLSLLFETLQSLFWSVFGLLNLYVTNVKARHEFTEFVGATMFGTYNVISLVVLLNMLIAMMNNSYQLI</sequence>
<keyword evidence="2" id="KW-0813">Transport</keyword>
<name>V8NHM1_OPHHA</name>
<keyword evidence="7" id="KW-0407">Ion channel</keyword>
<dbReference type="PANTHER" id="PTHR10117">
    <property type="entry name" value="TRANSIENT RECEPTOR POTENTIAL CHANNEL"/>
    <property type="match status" value="1"/>
</dbReference>
<dbReference type="PANTHER" id="PTHR10117:SF76">
    <property type="entry name" value="SHORT TRANSIENT RECEPTOR POTENTIAL CHANNEL 5"/>
    <property type="match status" value="1"/>
</dbReference>
<dbReference type="InterPro" id="IPR002153">
    <property type="entry name" value="TRPC_channel"/>
</dbReference>
<feature type="non-terminal residue" evidence="10">
    <location>
        <position position="209"/>
    </location>
</feature>
<evidence type="ECO:0000256" key="4">
    <source>
        <dbReference type="ARBA" id="ARBA00022989"/>
    </source>
</evidence>
<dbReference type="GO" id="GO:0051480">
    <property type="term" value="P:regulation of cytosolic calcium ion concentration"/>
    <property type="evidence" value="ECO:0007669"/>
    <property type="project" value="TreeGrafter"/>
</dbReference>
<keyword evidence="6 8" id="KW-0472">Membrane</keyword>
<dbReference type="GO" id="GO:0015279">
    <property type="term" value="F:store-operated calcium channel activity"/>
    <property type="evidence" value="ECO:0007669"/>
    <property type="project" value="TreeGrafter"/>
</dbReference>
<dbReference type="OrthoDB" id="2373987at2759"/>
<dbReference type="GO" id="GO:0070679">
    <property type="term" value="F:inositol 1,4,5 trisphosphate binding"/>
    <property type="evidence" value="ECO:0007669"/>
    <property type="project" value="TreeGrafter"/>
</dbReference>
<organism evidence="10 11">
    <name type="scientific">Ophiophagus hannah</name>
    <name type="common">King cobra</name>
    <name type="synonym">Naja hannah</name>
    <dbReference type="NCBI Taxonomy" id="8665"/>
    <lineage>
        <taxon>Eukaryota</taxon>
        <taxon>Metazoa</taxon>
        <taxon>Chordata</taxon>
        <taxon>Craniata</taxon>
        <taxon>Vertebrata</taxon>
        <taxon>Euteleostomi</taxon>
        <taxon>Lepidosauria</taxon>
        <taxon>Squamata</taxon>
        <taxon>Bifurcata</taxon>
        <taxon>Unidentata</taxon>
        <taxon>Episquamata</taxon>
        <taxon>Toxicofera</taxon>
        <taxon>Serpentes</taxon>
        <taxon>Colubroidea</taxon>
        <taxon>Elapidae</taxon>
        <taxon>Elapinae</taxon>
        <taxon>Ophiophagus</taxon>
    </lineage>
</organism>
<protein>
    <submittedName>
        <fullName evidence="10">Short transient receptor potential channel 5</fullName>
    </submittedName>
</protein>
<evidence type="ECO:0000256" key="7">
    <source>
        <dbReference type="ARBA" id="ARBA00023303"/>
    </source>
</evidence>
<gene>
    <name evidence="10" type="primary">TRPC5</name>
    <name evidence="10" type="ORF">L345_12687</name>
</gene>
<evidence type="ECO:0000259" key="9">
    <source>
        <dbReference type="Pfam" id="PF00520"/>
    </source>
</evidence>
<keyword evidence="3 8" id="KW-0812">Transmembrane</keyword>
<feature type="transmembrane region" description="Helical" evidence="8">
    <location>
        <begin position="145"/>
        <end position="165"/>
    </location>
</feature>
<feature type="transmembrane region" description="Helical" evidence="8">
    <location>
        <begin position="177"/>
        <end position="199"/>
    </location>
</feature>
<keyword evidence="10" id="KW-0675">Receptor</keyword>
<evidence type="ECO:0000256" key="8">
    <source>
        <dbReference type="SAM" id="Phobius"/>
    </source>
</evidence>
<dbReference type="InterPro" id="IPR005821">
    <property type="entry name" value="Ion_trans_dom"/>
</dbReference>
<keyword evidence="4 8" id="KW-1133">Transmembrane helix</keyword>
<evidence type="ECO:0000256" key="1">
    <source>
        <dbReference type="ARBA" id="ARBA00004141"/>
    </source>
</evidence>
<dbReference type="Pfam" id="PF00520">
    <property type="entry name" value="Ion_trans"/>
    <property type="match status" value="1"/>
</dbReference>
<dbReference type="Proteomes" id="UP000018936">
    <property type="component" value="Unassembled WGS sequence"/>
</dbReference>
<keyword evidence="11" id="KW-1185">Reference proteome</keyword>
<dbReference type="GO" id="GO:0005886">
    <property type="term" value="C:plasma membrane"/>
    <property type="evidence" value="ECO:0007669"/>
    <property type="project" value="TreeGrafter"/>
</dbReference>
<evidence type="ECO:0000256" key="6">
    <source>
        <dbReference type="ARBA" id="ARBA00023136"/>
    </source>
</evidence>
<dbReference type="AlphaFoldDB" id="V8NHM1"/>
<evidence type="ECO:0000256" key="5">
    <source>
        <dbReference type="ARBA" id="ARBA00023065"/>
    </source>
</evidence>
<reference evidence="10 11" key="1">
    <citation type="journal article" date="2013" name="Proc. Natl. Acad. Sci. U.S.A.">
        <title>The king cobra genome reveals dynamic gene evolution and adaptation in the snake venom system.</title>
        <authorList>
            <person name="Vonk F.J."/>
            <person name="Casewell N.R."/>
            <person name="Henkel C.V."/>
            <person name="Heimberg A.M."/>
            <person name="Jansen H.J."/>
            <person name="McCleary R.J."/>
            <person name="Kerkkamp H.M."/>
            <person name="Vos R.A."/>
            <person name="Guerreiro I."/>
            <person name="Calvete J.J."/>
            <person name="Wuster W."/>
            <person name="Woods A.E."/>
            <person name="Logan J.M."/>
            <person name="Harrison R.A."/>
            <person name="Castoe T.A."/>
            <person name="de Koning A.P."/>
            <person name="Pollock D.D."/>
            <person name="Yandell M."/>
            <person name="Calderon D."/>
            <person name="Renjifo C."/>
            <person name="Currier R.B."/>
            <person name="Salgado D."/>
            <person name="Pla D."/>
            <person name="Sanz L."/>
            <person name="Hyder A.S."/>
            <person name="Ribeiro J.M."/>
            <person name="Arntzen J.W."/>
            <person name="van den Thillart G.E."/>
            <person name="Boetzer M."/>
            <person name="Pirovano W."/>
            <person name="Dirks R.P."/>
            <person name="Spaink H.P."/>
            <person name="Duboule D."/>
            <person name="McGlinn E."/>
            <person name="Kini R.M."/>
            <person name="Richardson M.K."/>
        </authorList>
    </citation>
    <scope>NUCLEOTIDE SEQUENCE</scope>
    <source>
        <tissue evidence="10">Blood</tissue>
    </source>
</reference>
<dbReference type="EMBL" id="AZIM01003820">
    <property type="protein sequence ID" value="ETE61560.1"/>
    <property type="molecule type" value="Genomic_DNA"/>
</dbReference>
<evidence type="ECO:0000313" key="11">
    <source>
        <dbReference type="Proteomes" id="UP000018936"/>
    </source>
</evidence>
<feature type="domain" description="Ion transport" evidence="9">
    <location>
        <begin position="150"/>
        <end position="208"/>
    </location>
</feature>
<evidence type="ECO:0000256" key="2">
    <source>
        <dbReference type="ARBA" id="ARBA00022448"/>
    </source>
</evidence>
<evidence type="ECO:0000313" key="10">
    <source>
        <dbReference type="EMBL" id="ETE61560.1"/>
    </source>
</evidence>
<comment type="caution">
    <text evidence="10">The sequence shown here is derived from an EMBL/GenBank/DDBJ whole genome shotgun (WGS) entry which is preliminary data.</text>
</comment>
<comment type="subcellular location">
    <subcellularLocation>
        <location evidence="1">Membrane</location>
        <topology evidence="1">Multi-pass membrane protein</topology>
    </subcellularLocation>
</comment>
<proteinExistence type="predicted"/>